<proteinExistence type="predicted"/>
<accession>A0A1R3KAE5</accession>
<gene>
    <name evidence="2" type="ORF">COLO4_09986</name>
</gene>
<keyword evidence="3" id="KW-1185">Reference proteome</keyword>
<protein>
    <recommendedName>
        <fullName evidence="1">Protein kinase domain-containing protein</fullName>
    </recommendedName>
</protein>
<sequence length="208" mass="24254">MAKTEHRRFDCMKKAWLSLLRKKTTKHRVLMDGSQLKMISNEFGKENLVTKTHFGKLYRGEIPHGMDESTGRPRRVTVKIWQHLQWGFPSFGKPNGYVVDKKSKLMNEVYFLSHPSVRNHPNLVKLIGYCCDEDEGLYAVVYDLDPLNTLHNLITKVFSYFSGKVLMILSTTLVVTQESDLIHHYHDYVCILLYSFIFKHPEVFKLSS</sequence>
<dbReference type="OrthoDB" id="626167at2759"/>
<dbReference type="InterPro" id="IPR050823">
    <property type="entry name" value="Plant_Ser_Thr_Prot_Kinase"/>
</dbReference>
<dbReference type="GO" id="GO:0004672">
    <property type="term" value="F:protein kinase activity"/>
    <property type="evidence" value="ECO:0007669"/>
    <property type="project" value="InterPro"/>
</dbReference>
<dbReference type="InterPro" id="IPR000719">
    <property type="entry name" value="Prot_kinase_dom"/>
</dbReference>
<dbReference type="GO" id="GO:0005524">
    <property type="term" value="F:ATP binding"/>
    <property type="evidence" value="ECO:0007669"/>
    <property type="project" value="InterPro"/>
</dbReference>
<dbReference type="PANTHER" id="PTHR45621">
    <property type="entry name" value="OS01G0588500 PROTEIN-RELATED"/>
    <property type="match status" value="1"/>
</dbReference>
<evidence type="ECO:0000259" key="1">
    <source>
        <dbReference type="PROSITE" id="PS50011"/>
    </source>
</evidence>
<evidence type="ECO:0000313" key="3">
    <source>
        <dbReference type="Proteomes" id="UP000187203"/>
    </source>
</evidence>
<name>A0A1R3KAE5_9ROSI</name>
<organism evidence="2 3">
    <name type="scientific">Corchorus olitorius</name>
    <dbReference type="NCBI Taxonomy" id="93759"/>
    <lineage>
        <taxon>Eukaryota</taxon>
        <taxon>Viridiplantae</taxon>
        <taxon>Streptophyta</taxon>
        <taxon>Embryophyta</taxon>
        <taxon>Tracheophyta</taxon>
        <taxon>Spermatophyta</taxon>
        <taxon>Magnoliopsida</taxon>
        <taxon>eudicotyledons</taxon>
        <taxon>Gunneridae</taxon>
        <taxon>Pentapetalae</taxon>
        <taxon>rosids</taxon>
        <taxon>malvids</taxon>
        <taxon>Malvales</taxon>
        <taxon>Malvaceae</taxon>
        <taxon>Grewioideae</taxon>
        <taxon>Apeibeae</taxon>
        <taxon>Corchorus</taxon>
    </lineage>
</organism>
<evidence type="ECO:0000313" key="2">
    <source>
        <dbReference type="EMBL" id="OMP04062.1"/>
    </source>
</evidence>
<dbReference type="Gene3D" id="3.30.200.20">
    <property type="entry name" value="Phosphorylase Kinase, domain 1"/>
    <property type="match status" value="1"/>
</dbReference>
<comment type="caution">
    <text evidence="2">The sequence shown here is derived from an EMBL/GenBank/DDBJ whole genome shotgun (WGS) entry which is preliminary data.</text>
</comment>
<dbReference type="Proteomes" id="UP000187203">
    <property type="component" value="Unassembled WGS sequence"/>
</dbReference>
<dbReference type="PROSITE" id="PS50011">
    <property type="entry name" value="PROTEIN_KINASE_DOM"/>
    <property type="match status" value="1"/>
</dbReference>
<feature type="domain" description="Protein kinase" evidence="1">
    <location>
        <begin position="43"/>
        <end position="208"/>
    </location>
</feature>
<dbReference type="AlphaFoldDB" id="A0A1R3KAE5"/>
<dbReference type="InterPro" id="IPR011009">
    <property type="entry name" value="Kinase-like_dom_sf"/>
</dbReference>
<dbReference type="STRING" id="93759.A0A1R3KAE5"/>
<dbReference type="EMBL" id="AWUE01014320">
    <property type="protein sequence ID" value="OMP04062.1"/>
    <property type="molecule type" value="Genomic_DNA"/>
</dbReference>
<dbReference type="SUPFAM" id="SSF56112">
    <property type="entry name" value="Protein kinase-like (PK-like)"/>
    <property type="match status" value="1"/>
</dbReference>
<reference evidence="3" key="1">
    <citation type="submission" date="2013-09" db="EMBL/GenBank/DDBJ databases">
        <title>Corchorus olitorius genome sequencing.</title>
        <authorList>
            <person name="Alam M."/>
            <person name="Haque M.S."/>
            <person name="Islam M.S."/>
            <person name="Emdad E.M."/>
            <person name="Islam M.M."/>
            <person name="Ahmed B."/>
            <person name="Halim A."/>
            <person name="Hossen Q.M.M."/>
            <person name="Hossain M.Z."/>
            <person name="Ahmed R."/>
            <person name="Khan M.M."/>
            <person name="Islam R."/>
            <person name="Rashid M.M."/>
            <person name="Khan S.A."/>
            <person name="Rahman M.S."/>
            <person name="Alam M."/>
            <person name="Yahiya A.S."/>
            <person name="Khan M.S."/>
            <person name="Azam M.S."/>
            <person name="Haque T."/>
            <person name="Lashkar M.Z.H."/>
            <person name="Akhand A.I."/>
            <person name="Morshed G."/>
            <person name="Roy S."/>
            <person name="Uddin K.S."/>
            <person name="Rabeya T."/>
            <person name="Hossain A.S."/>
            <person name="Chowdhury A."/>
            <person name="Snigdha A.R."/>
            <person name="Mortoza M.S."/>
            <person name="Matin S.A."/>
            <person name="Hoque S.M.E."/>
            <person name="Islam M.K."/>
            <person name="Roy D.K."/>
            <person name="Haider R."/>
            <person name="Moosa M.M."/>
            <person name="Elias S.M."/>
            <person name="Hasan A.M."/>
            <person name="Jahan S."/>
            <person name="Shafiuddin M."/>
            <person name="Mahmood N."/>
            <person name="Shommy N.S."/>
        </authorList>
    </citation>
    <scope>NUCLEOTIDE SEQUENCE [LARGE SCALE GENOMIC DNA]</scope>
    <source>
        <strain evidence="3">cv. O-4</strain>
    </source>
</reference>